<dbReference type="PANTHER" id="PTHR30419:SF8">
    <property type="entry name" value="NITROGEN ASSIMILATION TRANSCRIPTIONAL ACTIVATOR-RELATED"/>
    <property type="match status" value="1"/>
</dbReference>
<dbReference type="InterPro" id="IPR036390">
    <property type="entry name" value="WH_DNA-bd_sf"/>
</dbReference>
<dbReference type="SUPFAM" id="SSF53850">
    <property type="entry name" value="Periplasmic binding protein-like II"/>
    <property type="match status" value="1"/>
</dbReference>
<name>A0ABU6G5C4_9BACL</name>
<evidence type="ECO:0000256" key="3">
    <source>
        <dbReference type="ARBA" id="ARBA00023125"/>
    </source>
</evidence>
<evidence type="ECO:0000256" key="2">
    <source>
        <dbReference type="ARBA" id="ARBA00023015"/>
    </source>
</evidence>
<feature type="domain" description="HTH lysR-type" evidence="5">
    <location>
        <begin position="1"/>
        <end position="58"/>
    </location>
</feature>
<dbReference type="CDD" id="cd05466">
    <property type="entry name" value="PBP2_LTTR_substrate"/>
    <property type="match status" value="1"/>
</dbReference>
<keyword evidence="3" id="KW-0238">DNA-binding</keyword>
<evidence type="ECO:0000256" key="4">
    <source>
        <dbReference type="ARBA" id="ARBA00023163"/>
    </source>
</evidence>
<organism evidence="6 7">
    <name type="scientific">Paenibacillus alba</name>
    <dbReference type="NCBI Taxonomy" id="1197127"/>
    <lineage>
        <taxon>Bacteria</taxon>
        <taxon>Bacillati</taxon>
        <taxon>Bacillota</taxon>
        <taxon>Bacilli</taxon>
        <taxon>Bacillales</taxon>
        <taxon>Paenibacillaceae</taxon>
        <taxon>Paenibacillus</taxon>
    </lineage>
</organism>
<evidence type="ECO:0000313" key="6">
    <source>
        <dbReference type="EMBL" id="MEC0228462.1"/>
    </source>
</evidence>
<evidence type="ECO:0000259" key="5">
    <source>
        <dbReference type="PROSITE" id="PS50931"/>
    </source>
</evidence>
<dbReference type="PANTHER" id="PTHR30419">
    <property type="entry name" value="HTH-TYPE TRANSCRIPTIONAL REGULATOR YBHD"/>
    <property type="match status" value="1"/>
</dbReference>
<dbReference type="SUPFAM" id="SSF46785">
    <property type="entry name" value="Winged helix' DNA-binding domain"/>
    <property type="match status" value="1"/>
</dbReference>
<dbReference type="PROSITE" id="PS50931">
    <property type="entry name" value="HTH_LYSR"/>
    <property type="match status" value="1"/>
</dbReference>
<dbReference type="Gene3D" id="1.10.10.10">
    <property type="entry name" value="Winged helix-like DNA-binding domain superfamily/Winged helix DNA-binding domain"/>
    <property type="match status" value="1"/>
</dbReference>
<dbReference type="PRINTS" id="PR00039">
    <property type="entry name" value="HTHLYSR"/>
</dbReference>
<dbReference type="InterPro" id="IPR050950">
    <property type="entry name" value="HTH-type_LysR_regulators"/>
</dbReference>
<reference evidence="6 7" key="1">
    <citation type="submission" date="2023-03" db="EMBL/GenBank/DDBJ databases">
        <title>Bacillus Genome Sequencing.</title>
        <authorList>
            <person name="Dunlap C."/>
        </authorList>
    </citation>
    <scope>NUCLEOTIDE SEQUENCE [LARGE SCALE GENOMIC DNA]</scope>
    <source>
        <strain evidence="6 7">BD-533</strain>
    </source>
</reference>
<evidence type="ECO:0000256" key="1">
    <source>
        <dbReference type="ARBA" id="ARBA00009437"/>
    </source>
</evidence>
<gene>
    <name evidence="6" type="ORF">P4I72_15160</name>
</gene>
<protein>
    <submittedName>
        <fullName evidence="6">LysR substrate-binding domain-containing protein</fullName>
    </submittedName>
</protein>
<dbReference type="Proteomes" id="UP001338137">
    <property type="component" value="Unassembled WGS sequence"/>
</dbReference>
<evidence type="ECO:0000313" key="7">
    <source>
        <dbReference type="Proteomes" id="UP001338137"/>
    </source>
</evidence>
<dbReference type="Pfam" id="PF03466">
    <property type="entry name" value="LysR_substrate"/>
    <property type="match status" value="1"/>
</dbReference>
<sequence length="312" mass="35358">MEYRLLEYFIAVCEELHFTRAAEKLGISQPTLSQQIRLIEHRVGSPLFQRIGKKVYITEAGEILLKHSRNIFHELDQAQAALNEIQGMQRGKLRIGCSGNHLLTATIMAFHAQYPKIELSVTELATEETKDGLLNNQLDIGVVFLPDEDEQLACIPLYNEKLLFVVSDKHPLAQAQAIPLEELVQLPVAMMPGKFYVRQLMDECCKKNGFEWKPILELSTLESLFQMAKQNVVGVILPGSYVDSIHSSEICCIPIVDPVPQKDVGIVYRKEMYLCKTTDTFMKQLKHQFLDDAKIDGETTSTEKQPSKSHVK</sequence>
<dbReference type="Gene3D" id="3.40.190.290">
    <property type="match status" value="1"/>
</dbReference>
<comment type="similarity">
    <text evidence="1">Belongs to the LysR transcriptional regulatory family.</text>
</comment>
<comment type="caution">
    <text evidence="6">The sequence shown here is derived from an EMBL/GenBank/DDBJ whole genome shotgun (WGS) entry which is preliminary data.</text>
</comment>
<dbReference type="Pfam" id="PF00126">
    <property type="entry name" value="HTH_1"/>
    <property type="match status" value="1"/>
</dbReference>
<dbReference type="EMBL" id="JARLKY010000033">
    <property type="protein sequence ID" value="MEC0228462.1"/>
    <property type="molecule type" value="Genomic_DNA"/>
</dbReference>
<keyword evidence="4" id="KW-0804">Transcription</keyword>
<keyword evidence="7" id="KW-1185">Reference proteome</keyword>
<keyword evidence="2" id="KW-0805">Transcription regulation</keyword>
<proteinExistence type="inferred from homology"/>
<accession>A0ABU6G5C4</accession>
<dbReference type="InterPro" id="IPR036388">
    <property type="entry name" value="WH-like_DNA-bd_sf"/>
</dbReference>
<dbReference type="InterPro" id="IPR005119">
    <property type="entry name" value="LysR_subst-bd"/>
</dbReference>
<dbReference type="InterPro" id="IPR000847">
    <property type="entry name" value="LysR_HTH_N"/>
</dbReference>